<accession>A0ABQ9HVC0</accession>
<feature type="region of interest" description="Disordered" evidence="1">
    <location>
        <begin position="1"/>
        <end position="27"/>
    </location>
</feature>
<feature type="region of interest" description="Disordered" evidence="1">
    <location>
        <begin position="63"/>
        <end position="87"/>
    </location>
</feature>
<evidence type="ECO:0000256" key="1">
    <source>
        <dbReference type="SAM" id="MobiDB-lite"/>
    </source>
</evidence>
<comment type="caution">
    <text evidence="2">The sequence shown here is derived from an EMBL/GenBank/DDBJ whole genome shotgun (WGS) entry which is preliminary data.</text>
</comment>
<reference evidence="2 3" key="1">
    <citation type="submission" date="2023-02" db="EMBL/GenBank/DDBJ databases">
        <title>LHISI_Scaffold_Assembly.</title>
        <authorList>
            <person name="Stuart O.P."/>
            <person name="Cleave R."/>
            <person name="Magrath M.J.L."/>
            <person name="Mikheyev A.S."/>
        </authorList>
    </citation>
    <scope>NUCLEOTIDE SEQUENCE [LARGE SCALE GENOMIC DNA]</scope>
    <source>
        <strain evidence="2">Daus_M_001</strain>
        <tissue evidence="2">Leg muscle</tissue>
    </source>
</reference>
<gene>
    <name evidence="2" type="ORF">PR048_007821</name>
</gene>
<dbReference type="Proteomes" id="UP001159363">
    <property type="component" value="Chromosome 3"/>
</dbReference>
<sequence>MKGRGKREIPEKTRRPVASSGTIPTCDNPGMIRPGTCKWALALYMVACIQKISKHRRRYGRACRHTDVERSPEKDPASDGPTDLPYQPQLPLTEVAVRSGPKCSGWTTDGYGIVAGRQGQGKREILSNLPNYGIVQACFAQAEFWESPCTEAGTWFALLGDQHSSHSSSAARVLRISVYLHGSPLCVQNWDSESEHDCSIDVGNRKGCRFYYFSRFDLWKVGPLNIPKPETVTDALGPLPHVFVADEAFGISVNVMRPYPGSHLTDPKESSTIG</sequence>
<dbReference type="EMBL" id="JARBHB010000003">
    <property type="protein sequence ID" value="KAJ8888334.1"/>
    <property type="molecule type" value="Genomic_DNA"/>
</dbReference>
<protein>
    <recommendedName>
        <fullName evidence="4">DDE Tnp4 domain-containing protein</fullName>
    </recommendedName>
</protein>
<evidence type="ECO:0008006" key="4">
    <source>
        <dbReference type="Google" id="ProtNLM"/>
    </source>
</evidence>
<organism evidence="2 3">
    <name type="scientific">Dryococelus australis</name>
    <dbReference type="NCBI Taxonomy" id="614101"/>
    <lineage>
        <taxon>Eukaryota</taxon>
        <taxon>Metazoa</taxon>
        <taxon>Ecdysozoa</taxon>
        <taxon>Arthropoda</taxon>
        <taxon>Hexapoda</taxon>
        <taxon>Insecta</taxon>
        <taxon>Pterygota</taxon>
        <taxon>Neoptera</taxon>
        <taxon>Polyneoptera</taxon>
        <taxon>Phasmatodea</taxon>
        <taxon>Verophasmatodea</taxon>
        <taxon>Anareolatae</taxon>
        <taxon>Phasmatidae</taxon>
        <taxon>Eurycanthinae</taxon>
        <taxon>Dryococelus</taxon>
    </lineage>
</organism>
<proteinExistence type="predicted"/>
<keyword evidence="3" id="KW-1185">Reference proteome</keyword>
<feature type="compositionally biased region" description="Basic and acidic residues" evidence="1">
    <location>
        <begin position="64"/>
        <end position="77"/>
    </location>
</feature>
<name>A0ABQ9HVC0_9NEOP</name>
<evidence type="ECO:0000313" key="2">
    <source>
        <dbReference type="EMBL" id="KAJ8888334.1"/>
    </source>
</evidence>
<feature type="compositionally biased region" description="Basic and acidic residues" evidence="1">
    <location>
        <begin position="1"/>
        <end position="14"/>
    </location>
</feature>
<evidence type="ECO:0000313" key="3">
    <source>
        <dbReference type="Proteomes" id="UP001159363"/>
    </source>
</evidence>